<gene>
    <name evidence="2" type="ORF">HK105_203466</name>
</gene>
<comment type="caution">
    <text evidence="2">The sequence shown here is derived from an EMBL/GenBank/DDBJ whole genome shotgun (WGS) entry which is preliminary data.</text>
</comment>
<accession>A0ABR4NBW3</accession>
<feature type="compositionally biased region" description="Basic and acidic residues" evidence="1">
    <location>
        <begin position="30"/>
        <end position="39"/>
    </location>
</feature>
<dbReference type="EMBL" id="JADGIZ020000013">
    <property type="protein sequence ID" value="KAL2917034.1"/>
    <property type="molecule type" value="Genomic_DNA"/>
</dbReference>
<dbReference type="InterPro" id="IPR052050">
    <property type="entry name" value="SecEffector_AnkRepeat"/>
</dbReference>
<name>A0ABR4NBW3_9FUNG</name>
<evidence type="ECO:0000313" key="3">
    <source>
        <dbReference type="Proteomes" id="UP001527925"/>
    </source>
</evidence>
<reference evidence="2 3" key="1">
    <citation type="submission" date="2023-09" db="EMBL/GenBank/DDBJ databases">
        <title>Pangenome analysis of Batrachochytrium dendrobatidis and related Chytrids.</title>
        <authorList>
            <person name="Yacoub M.N."/>
            <person name="Stajich J.E."/>
            <person name="James T.Y."/>
        </authorList>
    </citation>
    <scope>NUCLEOTIDE SEQUENCE [LARGE SCALE GENOMIC DNA]</scope>
    <source>
        <strain evidence="2 3">JEL0888</strain>
    </source>
</reference>
<keyword evidence="3" id="KW-1185">Reference proteome</keyword>
<dbReference type="SUPFAM" id="SSF140860">
    <property type="entry name" value="Pseudo ankyrin repeat-like"/>
    <property type="match status" value="1"/>
</dbReference>
<evidence type="ECO:0000313" key="2">
    <source>
        <dbReference type="EMBL" id="KAL2917034.1"/>
    </source>
</evidence>
<dbReference type="PANTHER" id="PTHR46586:SF3">
    <property type="entry name" value="ANKYRIN REPEAT-CONTAINING PROTEIN"/>
    <property type="match status" value="1"/>
</dbReference>
<feature type="region of interest" description="Disordered" evidence="1">
    <location>
        <begin position="1"/>
        <end position="47"/>
    </location>
</feature>
<evidence type="ECO:0008006" key="4">
    <source>
        <dbReference type="Google" id="ProtNLM"/>
    </source>
</evidence>
<dbReference type="Gene3D" id="1.25.40.20">
    <property type="entry name" value="Ankyrin repeat-containing domain"/>
    <property type="match status" value="1"/>
</dbReference>
<dbReference type="Proteomes" id="UP001527925">
    <property type="component" value="Unassembled WGS sequence"/>
</dbReference>
<proteinExistence type="predicted"/>
<organism evidence="2 3">
    <name type="scientific">Polyrhizophydium stewartii</name>
    <dbReference type="NCBI Taxonomy" id="2732419"/>
    <lineage>
        <taxon>Eukaryota</taxon>
        <taxon>Fungi</taxon>
        <taxon>Fungi incertae sedis</taxon>
        <taxon>Chytridiomycota</taxon>
        <taxon>Chytridiomycota incertae sedis</taxon>
        <taxon>Chytridiomycetes</taxon>
        <taxon>Rhizophydiales</taxon>
        <taxon>Rhizophydiales incertae sedis</taxon>
        <taxon>Polyrhizophydium</taxon>
    </lineage>
</organism>
<evidence type="ECO:0000256" key="1">
    <source>
        <dbReference type="SAM" id="MobiDB-lite"/>
    </source>
</evidence>
<dbReference type="PANTHER" id="PTHR46586">
    <property type="entry name" value="ANKYRIN REPEAT-CONTAINING PROTEIN"/>
    <property type="match status" value="1"/>
</dbReference>
<sequence length="400" mass="45750">MNADHIGARPQDSTSVHLAEELAGDGSGDDQQRIAEQRQHPPAPPLPVWASHWDRLPAELHDMIIEASGPLTKLAVGAMTHEELEAEDDDYRRQAWLDALETYWQGDLRLLPVVDPPPASLVQHINTHDMYTRIATLRIECVTRDLRYCVVAHDWRDLIDLDDDPDQLAEDAATVGALWLLRELIDERRSVEPSEWLASAAARSGQLSVIEYLHERSPDGSWSQAVATAAIIGGHPDVAEWLFANRSEGSNPEQLYDVIKENHPDSYVIEIVERGWMEVNYLALCEAARSAGTNLMQYLRSKCGDELFNPLLMEIAVNNSVEMFKWLHREFDYTPTPRELEHVVRRNNFASVRWLLETFPHVQWDVRLAYETMLLSRRKYKECIPILRQWAAQHGQTLDD</sequence>
<protein>
    <recommendedName>
        <fullName evidence="4">Ankyrin repeat protein</fullName>
    </recommendedName>
</protein>
<dbReference type="InterPro" id="IPR036770">
    <property type="entry name" value="Ankyrin_rpt-contain_sf"/>
</dbReference>